<dbReference type="SUPFAM" id="SSF88723">
    <property type="entry name" value="PIN domain-like"/>
    <property type="match status" value="1"/>
</dbReference>
<organism evidence="1 2">
    <name type="scientific">Clostridium celatum DSM 1785</name>
    <dbReference type="NCBI Taxonomy" id="545697"/>
    <lineage>
        <taxon>Bacteria</taxon>
        <taxon>Bacillati</taxon>
        <taxon>Bacillota</taxon>
        <taxon>Clostridia</taxon>
        <taxon>Eubacteriales</taxon>
        <taxon>Clostridiaceae</taxon>
        <taxon>Clostridium</taxon>
    </lineage>
</organism>
<keyword evidence="2" id="KW-1185">Reference proteome</keyword>
<dbReference type="InterPro" id="IPR029060">
    <property type="entry name" value="PIN-like_dom_sf"/>
</dbReference>
<dbReference type="eggNOG" id="ENOG5030GE1">
    <property type="taxonomic scope" value="Bacteria"/>
</dbReference>
<comment type="caution">
    <text evidence="1">The sequence shown here is derived from an EMBL/GenBank/DDBJ whole genome shotgun (WGS) entry which is preliminary data.</text>
</comment>
<proteinExistence type="predicted"/>
<sequence>MIAMNRYLIDSNIIIKLWERNEDNLSELIKENKIVILKDVLEEISIKEKRKYKGNYILSQRFCELLPVSIEIDKKDISGFYLIFDYETKDKKEKNKLSQVDLLNLYTCYINSELILVTEDKALFNISKSLLGDKRVWSIDNLISSLR</sequence>
<reference evidence="1 2" key="1">
    <citation type="submission" date="2012-05" db="EMBL/GenBank/DDBJ databases">
        <authorList>
            <person name="Weinstock G."/>
            <person name="Sodergren E."/>
            <person name="Lobos E.A."/>
            <person name="Fulton L."/>
            <person name="Fulton R."/>
            <person name="Courtney L."/>
            <person name="Fronick C."/>
            <person name="O'Laughlin M."/>
            <person name="Godfrey J."/>
            <person name="Wilson R.M."/>
            <person name="Miner T."/>
            <person name="Farmer C."/>
            <person name="Delehaunty K."/>
            <person name="Cordes M."/>
            <person name="Minx P."/>
            <person name="Tomlinson C."/>
            <person name="Chen J."/>
            <person name="Wollam A."/>
            <person name="Pepin K.H."/>
            <person name="Bhonagiri V."/>
            <person name="Zhang X."/>
            <person name="Suruliraj S."/>
            <person name="Warren W."/>
            <person name="Mitreva M."/>
            <person name="Mardis E.R."/>
            <person name="Wilson R.K."/>
        </authorList>
    </citation>
    <scope>NUCLEOTIDE SEQUENCE [LARGE SCALE GENOMIC DNA]</scope>
    <source>
        <strain evidence="1 2">DSM 1785</strain>
    </source>
</reference>
<dbReference type="CDD" id="cd18693">
    <property type="entry name" value="PIN_VapC-like"/>
    <property type="match status" value="1"/>
</dbReference>
<dbReference type="PATRIC" id="fig|545697.3.peg.2328"/>
<gene>
    <name evidence="1" type="ORF">HMPREF0216_02365</name>
</gene>
<dbReference type="AlphaFoldDB" id="L1QCT3"/>
<evidence type="ECO:0008006" key="3">
    <source>
        <dbReference type="Google" id="ProtNLM"/>
    </source>
</evidence>
<dbReference type="STRING" id="545697.HMPREF0216_02365"/>
<dbReference type="EMBL" id="AMEZ01000064">
    <property type="protein sequence ID" value="EKY25783.1"/>
    <property type="molecule type" value="Genomic_DNA"/>
</dbReference>
<dbReference type="HOGENOM" id="CLU_1710019_0_0_9"/>
<dbReference type="Gene3D" id="3.40.50.1010">
    <property type="entry name" value="5'-nuclease"/>
    <property type="match status" value="1"/>
</dbReference>
<accession>L1QCT3</accession>
<evidence type="ECO:0000313" key="1">
    <source>
        <dbReference type="EMBL" id="EKY25783.1"/>
    </source>
</evidence>
<dbReference type="Proteomes" id="UP000010420">
    <property type="component" value="Unassembled WGS sequence"/>
</dbReference>
<evidence type="ECO:0000313" key="2">
    <source>
        <dbReference type="Proteomes" id="UP000010420"/>
    </source>
</evidence>
<name>L1QCT3_9CLOT</name>
<protein>
    <recommendedName>
        <fullName evidence="3">PIN domain-containing protein</fullName>
    </recommendedName>
</protein>